<evidence type="ECO:0000313" key="1">
    <source>
        <dbReference type="EMBL" id="MBV0900432.1"/>
    </source>
</evidence>
<sequence>MASGLLTQGMPTSKADALAQSKAIGTAVETLLIDTRAAAANEDDHFDAVAAGLFGPSPTAHGSWCFKGREAGQFVELTISLWRLLHLWMESQPRSVERLKTPQVKPVMFKPACKIQSTYSVRVAQLMRVQVRNFVVP</sequence>
<dbReference type="AlphaFoldDB" id="A0AA41KE22"/>
<dbReference type="Proteomes" id="UP001166304">
    <property type="component" value="Unassembled WGS sequence"/>
</dbReference>
<reference evidence="1" key="1">
    <citation type="submission" date="2021-06" db="EMBL/GenBank/DDBJ databases">
        <title>New haloarchaea isolates fom saline soil.</title>
        <authorList>
            <person name="Duran-Viseras A."/>
            <person name="Sanchez-Porro C.S."/>
            <person name="Ventosa A."/>
        </authorList>
    </citation>
    <scope>NUCLEOTIDE SEQUENCE</scope>
    <source>
        <strain evidence="1">JCM 18369</strain>
    </source>
</reference>
<name>A0AA41KE22_9EURY</name>
<protein>
    <submittedName>
        <fullName evidence="1">Uncharacterized protein</fullName>
    </submittedName>
</protein>
<comment type="caution">
    <text evidence="1">The sequence shown here is derived from an EMBL/GenBank/DDBJ whole genome shotgun (WGS) entry which is preliminary data.</text>
</comment>
<organism evidence="1 2">
    <name type="scientific">Haloarcula salina</name>
    <dbReference type="NCBI Taxonomy" id="1429914"/>
    <lineage>
        <taxon>Archaea</taxon>
        <taxon>Methanobacteriati</taxon>
        <taxon>Methanobacteriota</taxon>
        <taxon>Stenosarchaea group</taxon>
        <taxon>Halobacteria</taxon>
        <taxon>Halobacteriales</taxon>
        <taxon>Haloarculaceae</taxon>
        <taxon>Haloarcula</taxon>
    </lineage>
</organism>
<dbReference type="RefSeq" id="WP_162412268.1">
    <property type="nucleotide sequence ID" value="NZ_JAHQXE010000001.1"/>
</dbReference>
<dbReference type="EMBL" id="JAHQXE010000001">
    <property type="protein sequence ID" value="MBV0900432.1"/>
    <property type="molecule type" value="Genomic_DNA"/>
</dbReference>
<evidence type="ECO:0000313" key="2">
    <source>
        <dbReference type="Proteomes" id="UP001166304"/>
    </source>
</evidence>
<keyword evidence="2" id="KW-1185">Reference proteome</keyword>
<accession>A0AA41KE22</accession>
<proteinExistence type="predicted"/>
<gene>
    <name evidence="1" type="ORF">KTS37_01405</name>
</gene>